<dbReference type="OMA" id="CACLEHI"/>
<protein>
    <recommendedName>
        <fullName evidence="1">CxC2-like cysteine cluster KDZ transposase-associated domain-containing protein</fullName>
    </recommendedName>
</protein>
<dbReference type="Proteomes" id="UP000053927">
    <property type="component" value="Unassembled WGS sequence"/>
</dbReference>
<evidence type="ECO:0000259" key="1">
    <source>
        <dbReference type="Pfam" id="PF18803"/>
    </source>
</evidence>
<feature type="domain" description="CxC2-like cysteine cluster KDZ transposase-associated" evidence="1">
    <location>
        <begin position="89"/>
        <end position="152"/>
    </location>
</feature>
<dbReference type="Pfam" id="PF18803">
    <property type="entry name" value="CxC2"/>
    <property type="match status" value="1"/>
</dbReference>
<organism evidence="2 3">
    <name type="scientific">Stereum hirsutum (strain FP-91666)</name>
    <name type="common">White-rot fungus</name>
    <dbReference type="NCBI Taxonomy" id="721885"/>
    <lineage>
        <taxon>Eukaryota</taxon>
        <taxon>Fungi</taxon>
        <taxon>Dikarya</taxon>
        <taxon>Basidiomycota</taxon>
        <taxon>Agaricomycotina</taxon>
        <taxon>Agaricomycetes</taxon>
        <taxon>Russulales</taxon>
        <taxon>Stereaceae</taxon>
        <taxon>Stereum</taxon>
    </lineage>
</organism>
<keyword evidence="3" id="KW-1185">Reference proteome</keyword>
<sequence length="153" mass="16984">IPLRTWINYRPAYLDELLRLEGRGTYITQTRCCTCNAPGVELHRCKDCLSFGEMLCAACMVNSHKAHPFHRIEVCTPLGTSWHSRTEASVGLEVHLGHTTATKCPFSSPGHAQFIALHVNGLHRIAIDFCGCPSSPPRHVQLLRASLYPATPH</sequence>
<accession>R7RZU9</accession>
<reference evidence="3" key="1">
    <citation type="journal article" date="2012" name="Science">
        <title>The Paleozoic origin of enzymatic lignin decomposition reconstructed from 31 fungal genomes.</title>
        <authorList>
            <person name="Floudas D."/>
            <person name="Binder M."/>
            <person name="Riley R."/>
            <person name="Barry K."/>
            <person name="Blanchette R.A."/>
            <person name="Henrissat B."/>
            <person name="Martinez A.T."/>
            <person name="Otillar R."/>
            <person name="Spatafora J.W."/>
            <person name="Yadav J.S."/>
            <person name="Aerts A."/>
            <person name="Benoit I."/>
            <person name="Boyd A."/>
            <person name="Carlson A."/>
            <person name="Copeland A."/>
            <person name="Coutinho P.M."/>
            <person name="de Vries R.P."/>
            <person name="Ferreira P."/>
            <person name="Findley K."/>
            <person name="Foster B."/>
            <person name="Gaskell J."/>
            <person name="Glotzer D."/>
            <person name="Gorecki P."/>
            <person name="Heitman J."/>
            <person name="Hesse C."/>
            <person name="Hori C."/>
            <person name="Igarashi K."/>
            <person name="Jurgens J.A."/>
            <person name="Kallen N."/>
            <person name="Kersten P."/>
            <person name="Kohler A."/>
            <person name="Kuees U."/>
            <person name="Kumar T.K.A."/>
            <person name="Kuo A."/>
            <person name="LaButti K."/>
            <person name="Larrondo L.F."/>
            <person name="Lindquist E."/>
            <person name="Ling A."/>
            <person name="Lombard V."/>
            <person name="Lucas S."/>
            <person name="Lundell T."/>
            <person name="Martin R."/>
            <person name="McLaughlin D.J."/>
            <person name="Morgenstern I."/>
            <person name="Morin E."/>
            <person name="Murat C."/>
            <person name="Nagy L.G."/>
            <person name="Nolan M."/>
            <person name="Ohm R.A."/>
            <person name="Patyshakuliyeva A."/>
            <person name="Rokas A."/>
            <person name="Ruiz-Duenas F.J."/>
            <person name="Sabat G."/>
            <person name="Salamov A."/>
            <person name="Samejima M."/>
            <person name="Schmutz J."/>
            <person name="Slot J.C."/>
            <person name="St John F."/>
            <person name="Stenlid J."/>
            <person name="Sun H."/>
            <person name="Sun S."/>
            <person name="Syed K."/>
            <person name="Tsang A."/>
            <person name="Wiebenga A."/>
            <person name="Young D."/>
            <person name="Pisabarro A."/>
            <person name="Eastwood D.C."/>
            <person name="Martin F."/>
            <person name="Cullen D."/>
            <person name="Grigoriev I.V."/>
            <person name="Hibbett D.S."/>
        </authorList>
    </citation>
    <scope>NUCLEOTIDE SEQUENCE [LARGE SCALE GENOMIC DNA]</scope>
    <source>
        <strain evidence="3">FP-91666</strain>
    </source>
</reference>
<evidence type="ECO:0000313" key="2">
    <source>
        <dbReference type="EMBL" id="EIM79842.1"/>
    </source>
</evidence>
<dbReference type="InterPro" id="IPR041457">
    <property type="entry name" value="CxC2_KDZ-assoc"/>
</dbReference>
<gene>
    <name evidence="2" type="ORF">STEHIDRAFT_69003</name>
</gene>
<dbReference type="OrthoDB" id="3004525at2759"/>
<dbReference type="KEGG" id="shs:STEHIDRAFT_69003"/>
<dbReference type="EMBL" id="JH687401">
    <property type="protein sequence ID" value="EIM79842.1"/>
    <property type="molecule type" value="Genomic_DNA"/>
</dbReference>
<name>R7RZU9_STEHR</name>
<proteinExistence type="predicted"/>
<dbReference type="RefSeq" id="XP_007311045.1">
    <property type="nucleotide sequence ID" value="XM_007310983.1"/>
</dbReference>
<dbReference type="AlphaFoldDB" id="R7RZU9"/>
<feature type="non-terminal residue" evidence="2">
    <location>
        <position position="1"/>
    </location>
</feature>
<dbReference type="GeneID" id="18806485"/>
<evidence type="ECO:0000313" key="3">
    <source>
        <dbReference type="Proteomes" id="UP000053927"/>
    </source>
</evidence>